<keyword evidence="1" id="KW-0802">TPR repeat</keyword>
<sequence length="1114" mass="127041">MSSVKVIKTLKEQVSHAIDVGDHVRAASILNENLNLFDSFPGFLFKAKVEISVLQHGLDALFDQLKQTPNLQEKYLIEGVLNVSLKRFDDALQLFASALDSNPTDPLLCFFAGYTCMEKGMLSDAIKLFSIPGENMFSESHLLLGRCYAGRGKKDLAYLEFERGFEKLQSDESLLTLLVFMREQIRSDNLLDWGYVQRIRILIEKYKNSLPENRRDLLAIEADIQYITGDTAAAITSFGQLVKEFPEDEESRTSLAYCLLGEGAFKEAYALKPSRIQSYDTLDYVEGLDHLPKWEGQPLDHQRLVVVGEQGLGDRILFSRFLKTLSKKYKPKSVTLIIDERLVPIFNQSDFSKTRVLSIESEIKLNNYDLYCHLSDLLFILGPDSPPTKGLKSYLKADAKKVSYFRDKYKKLFPGKIIVGLTWKSSSKSLGNSKDLVMRELGALLRIPQVQWVALQYGDIQEDLKTIKKEHDCDVFFDQTVDQKHDLESAFAQIESLDYVVTISNATAHICGALGVPATVLVSKRPPWHWLTTGDHSCWYQSLRLIRQSNPNTWYSQLEEIAAYLCHRFKGVTRNSIPTIGEVIALFVTQRHEQLKTQLESISTSELPNSHKSYLAELYLKAGEIKKSTDLVAPLLEIGETSDQNMLLMSKAGRLLGKYQETDALLNLIKSEFYYEEVVLEKLLRALDMEDYSLASKQWEKVLEFSHSIKNLDLLSSFLFQQREWLTLRNYIPQERIDFCFNMVNTFDESFGYRNPVVSIILRAELESYLGNVEAGIKGFKKALSLRPELSHMLNASLGYCLLLSGELKEGFKRHSSVRNVSKDIFSKEAVSYPSIPALEEKDLSDSKVKRILVVCEQGIGDQVLNFQFVRKFQKLFGKDLILTVSPKLVDLTRRTFPGVIHVQSEYEGLDFSLKQTIDRKVYLGNLPLFMLGEFDCYQPETDWLRPHPEKLAYYSKKFREMFPDKKLVGLSWRSASNTWGSSKDVNLTSFLPLMRAENIQCISIQYADVSNEVQLLGADSNLIYLDPEIDITNDLESTIAMIAALDSVVTVSNVNAHFAGAINKPGLVLLKPRSLWHWQHNVLKVPWYPSLEMLREHEYINTDALMRDVLEKV</sequence>
<dbReference type="PROSITE" id="PS50005">
    <property type="entry name" value="TPR"/>
    <property type="match status" value="1"/>
</dbReference>
<protein>
    <submittedName>
        <fullName evidence="2">Tetratricopeptide repeat protein</fullName>
    </submittedName>
</protein>
<gene>
    <name evidence="2" type="ORF">ACFOEK_03060</name>
</gene>
<dbReference type="EMBL" id="JBHRSZ010000002">
    <property type="protein sequence ID" value="MFC3149996.1"/>
    <property type="molecule type" value="Genomic_DNA"/>
</dbReference>
<evidence type="ECO:0000313" key="2">
    <source>
        <dbReference type="EMBL" id="MFC3149996.1"/>
    </source>
</evidence>
<dbReference type="SMART" id="SM00028">
    <property type="entry name" value="TPR"/>
    <property type="match status" value="4"/>
</dbReference>
<dbReference type="InterPro" id="IPR019734">
    <property type="entry name" value="TPR_rpt"/>
</dbReference>
<dbReference type="Proteomes" id="UP001595476">
    <property type="component" value="Unassembled WGS sequence"/>
</dbReference>
<dbReference type="Gene3D" id="3.40.50.2000">
    <property type="entry name" value="Glycogen Phosphorylase B"/>
    <property type="match status" value="1"/>
</dbReference>
<organism evidence="2 3">
    <name type="scientific">Litoribrevibacter euphylliae</name>
    <dbReference type="NCBI Taxonomy" id="1834034"/>
    <lineage>
        <taxon>Bacteria</taxon>
        <taxon>Pseudomonadati</taxon>
        <taxon>Pseudomonadota</taxon>
        <taxon>Gammaproteobacteria</taxon>
        <taxon>Oceanospirillales</taxon>
        <taxon>Oceanospirillaceae</taxon>
        <taxon>Litoribrevibacter</taxon>
    </lineage>
</organism>
<dbReference type="SUPFAM" id="SSF53756">
    <property type="entry name" value="UDP-Glycosyltransferase/glycogen phosphorylase"/>
    <property type="match status" value="2"/>
</dbReference>
<feature type="repeat" description="TPR" evidence="1">
    <location>
        <begin position="72"/>
        <end position="105"/>
    </location>
</feature>
<dbReference type="InterPro" id="IPR011990">
    <property type="entry name" value="TPR-like_helical_dom_sf"/>
</dbReference>
<evidence type="ECO:0000313" key="3">
    <source>
        <dbReference type="Proteomes" id="UP001595476"/>
    </source>
</evidence>
<dbReference type="RefSeq" id="WP_386715982.1">
    <property type="nucleotide sequence ID" value="NZ_JBHRSZ010000002.1"/>
</dbReference>
<keyword evidence="3" id="KW-1185">Reference proteome</keyword>
<dbReference type="SUPFAM" id="SSF48452">
    <property type="entry name" value="TPR-like"/>
    <property type="match status" value="1"/>
</dbReference>
<comment type="caution">
    <text evidence="2">The sequence shown here is derived from an EMBL/GenBank/DDBJ whole genome shotgun (WGS) entry which is preliminary data.</text>
</comment>
<reference evidence="3" key="1">
    <citation type="journal article" date="2019" name="Int. J. Syst. Evol. Microbiol.">
        <title>The Global Catalogue of Microorganisms (GCM) 10K type strain sequencing project: providing services to taxonomists for standard genome sequencing and annotation.</title>
        <authorList>
            <consortium name="The Broad Institute Genomics Platform"/>
            <consortium name="The Broad Institute Genome Sequencing Center for Infectious Disease"/>
            <person name="Wu L."/>
            <person name="Ma J."/>
        </authorList>
    </citation>
    <scope>NUCLEOTIDE SEQUENCE [LARGE SCALE GENOMIC DNA]</scope>
    <source>
        <strain evidence="3">KCTC 52438</strain>
    </source>
</reference>
<dbReference type="Pfam" id="PF13432">
    <property type="entry name" value="TPR_16"/>
    <property type="match status" value="1"/>
</dbReference>
<dbReference type="Gene3D" id="1.25.40.10">
    <property type="entry name" value="Tetratricopeptide repeat domain"/>
    <property type="match status" value="1"/>
</dbReference>
<name>A0ABV7HEL7_9GAMM</name>
<proteinExistence type="predicted"/>
<evidence type="ECO:0000256" key="1">
    <source>
        <dbReference type="PROSITE-ProRule" id="PRU00339"/>
    </source>
</evidence>
<accession>A0ABV7HEL7</accession>